<dbReference type="PROSITE" id="PS00095">
    <property type="entry name" value="C5_MTASE_2"/>
    <property type="match status" value="1"/>
</dbReference>
<evidence type="ECO:0000256" key="2">
    <source>
        <dbReference type="ARBA" id="ARBA00022679"/>
    </source>
</evidence>
<protein>
    <submittedName>
        <fullName evidence="5">DNA cytosine methyltransferase</fullName>
    </submittedName>
</protein>
<evidence type="ECO:0000256" key="1">
    <source>
        <dbReference type="ARBA" id="ARBA00022603"/>
    </source>
</evidence>
<reference evidence="5 6" key="1">
    <citation type="submission" date="2023-01" db="EMBL/GenBank/DDBJ databases">
        <title>Novel diversity within Roseofilum (Cyanobacteria; Desertifilaceae) from marine benthic mats with descriptions of four novel species.</title>
        <authorList>
            <person name="Wang Y."/>
            <person name="Berthold D.E."/>
            <person name="Hu J."/>
            <person name="Lefler F.W."/>
            <person name="Laughinghouse H.D. IV."/>
        </authorList>
    </citation>
    <scope>NUCLEOTIDE SEQUENCE [LARGE SCALE GENOMIC DNA]</scope>
    <source>
        <strain evidence="5 6">BLCC-M91</strain>
    </source>
</reference>
<keyword evidence="1 5" id="KW-0489">Methyltransferase</keyword>
<dbReference type="Gene3D" id="3.90.120.10">
    <property type="entry name" value="DNA Methylase, subunit A, domain 2"/>
    <property type="match status" value="1"/>
</dbReference>
<organism evidence="5 6">
    <name type="scientific">Roseofilum halophilum BLCC-M91</name>
    <dbReference type="NCBI Taxonomy" id="3022259"/>
    <lineage>
        <taxon>Bacteria</taxon>
        <taxon>Bacillati</taxon>
        <taxon>Cyanobacteriota</taxon>
        <taxon>Cyanophyceae</taxon>
        <taxon>Desertifilales</taxon>
        <taxon>Desertifilaceae</taxon>
        <taxon>Roseofilum</taxon>
        <taxon>Roseofilum halophilum</taxon>
    </lineage>
</organism>
<name>A0ABT7BNJ4_9CYAN</name>
<accession>A0ABT7BNJ4</accession>
<dbReference type="Proteomes" id="UP001231370">
    <property type="component" value="Unassembled WGS sequence"/>
</dbReference>
<keyword evidence="4" id="KW-0680">Restriction system</keyword>
<gene>
    <name evidence="5" type="ORF">PJF56_18060</name>
</gene>
<proteinExistence type="predicted"/>
<keyword evidence="3" id="KW-0949">S-adenosyl-L-methionine</keyword>
<dbReference type="SUPFAM" id="SSF53335">
    <property type="entry name" value="S-adenosyl-L-methionine-dependent methyltransferases"/>
    <property type="match status" value="1"/>
</dbReference>
<dbReference type="GO" id="GO:0008168">
    <property type="term" value="F:methyltransferase activity"/>
    <property type="evidence" value="ECO:0007669"/>
    <property type="project" value="UniProtKB-KW"/>
</dbReference>
<keyword evidence="2" id="KW-0808">Transferase</keyword>
<dbReference type="EMBL" id="JAQPOK010000139">
    <property type="protein sequence ID" value="MDJ1180767.1"/>
    <property type="molecule type" value="Genomic_DNA"/>
</dbReference>
<evidence type="ECO:0000313" key="6">
    <source>
        <dbReference type="Proteomes" id="UP001231370"/>
    </source>
</evidence>
<evidence type="ECO:0000256" key="3">
    <source>
        <dbReference type="ARBA" id="ARBA00022691"/>
    </source>
</evidence>
<keyword evidence="6" id="KW-1185">Reference proteome</keyword>
<sequence>MRDYIATICFDCQDPKRYKQEFIKRVYQRQKYQPISAQDYARLQGFPEWFQLAQRESTAKKQLGNAVSVPVVYYLAQSLVKVLF</sequence>
<dbReference type="InterPro" id="IPR029063">
    <property type="entry name" value="SAM-dependent_MTases_sf"/>
</dbReference>
<evidence type="ECO:0000313" key="5">
    <source>
        <dbReference type="EMBL" id="MDJ1180767.1"/>
    </source>
</evidence>
<dbReference type="InterPro" id="IPR001525">
    <property type="entry name" value="C5_MeTfrase"/>
</dbReference>
<dbReference type="GO" id="GO:0032259">
    <property type="term" value="P:methylation"/>
    <property type="evidence" value="ECO:0007669"/>
    <property type="project" value="UniProtKB-KW"/>
</dbReference>
<comment type="caution">
    <text evidence="5">The sequence shown here is derived from an EMBL/GenBank/DDBJ whole genome shotgun (WGS) entry which is preliminary data.</text>
</comment>
<dbReference type="InterPro" id="IPR031303">
    <property type="entry name" value="C5_meth_CS"/>
</dbReference>
<dbReference type="RefSeq" id="WP_283764067.1">
    <property type="nucleotide sequence ID" value="NZ_JAQPOK010000139.1"/>
</dbReference>
<dbReference type="Pfam" id="PF00145">
    <property type="entry name" value="DNA_methylase"/>
    <property type="match status" value="1"/>
</dbReference>
<evidence type="ECO:0000256" key="4">
    <source>
        <dbReference type="ARBA" id="ARBA00022747"/>
    </source>
</evidence>